<evidence type="ECO:0000313" key="1">
    <source>
        <dbReference type="EMBL" id="KAK8957091.1"/>
    </source>
</evidence>
<dbReference type="SUPFAM" id="SSF52047">
    <property type="entry name" value="RNI-like"/>
    <property type="match status" value="1"/>
</dbReference>
<dbReference type="Gene3D" id="1.20.1280.50">
    <property type="match status" value="1"/>
</dbReference>
<keyword evidence="2" id="KW-1185">Reference proteome</keyword>
<organism evidence="1 2">
    <name type="scientific">Platanthera zijinensis</name>
    <dbReference type="NCBI Taxonomy" id="2320716"/>
    <lineage>
        <taxon>Eukaryota</taxon>
        <taxon>Viridiplantae</taxon>
        <taxon>Streptophyta</taxon>
        <taxon>Embryophyta</taxon>
        <taxon>Tracheophyta</taxon>
        <taxon>Spermatophyta</taxon>
        <taxon>Magnoliopsida</taxon>
        <taxon>Liliopsida</taxon>
        <taxon>Asparagales</taxon>
        <taxon>Orchidaceae</taxon>
        <taxon>Orchidoideae</taxon>
        <taxon>Orchideae</taxon>
        <taxon>Orchidinae</taxon>
        <taxon>Platanthera</taxon>
    </lineage>
</organism>
<protein>
    <recommendedName>
        <fullName evidence="3">F-box/LRR-repeat protein</fullName>
    </recommendedName>
</protein>
<dbReference type="AlphaFoldDB" id="A0AAP0GFR0"/>
<dbReference type="Proteomes" id="UP001418222">
    <property type="component" value="Unassembled WGS sequence"/>
</dbReference>
<accession>A0AAP0GFR0</accession>
<evidence type="ECO:0008006" key="3">
    <source>
        <dbReference type="Google" id="ProtNLM"/>
    </source>
</evidence>
<gene>
    <name evidence="1" type="ORF">KSP39_PZI000384</name>
</gene>
<dbReference type="PANTHER" id="PTHR38926:SF5">
    <property type="entry name" value="F-BOX AND LEUCINE-RICH REPEAT PROTEIN 6"/>
    <property type="match status" value="1"/>
</dbReference>
<comment type="caution">
    <text evidence="1">The sequence shown here is derived from an EMBL/GenBank/DDBJ whole genome shotgun (WGS) entry which is preliminary data.</text>
</comment>
<dbReference type="Gene3D" id="3.80.10.10">
    <property type="entry name" value="Ribonuclease Inhibitor"/>
    <property type="match status" value="1"/>
</dbReference>
<evidence type="ECO:0000313" key="2">
    <source>
        <dbReference type="Proteomes" id="UP001418222"/>
    </source>
</evidence>
<dbReference type="InterPro" id="IPR032675">
    <property type="entry name" value="LRR_dom_sf"/>
</dbReference>
<proteinExistence type="predicted"/>
<dbReference type="PANTHER" id="PTHR38926">
    <property type="entry name" value="F-BOX DOMAIN CONTAINING PROTEIN, EXPRESSED"/>
    <property type="match status" value="1"/>
</dbReference>
<dbReference type="EMBL" id="JBBWWQ010000001">
    <property type="protein sequence ID" value="KAK8957091.1"/>
    <property type="molecule type" value="Genomic_DNA"/>
</dbReference>
<reference evidence="1 2" key="1">
    <citation type="journal article" date="2022" name="Nat. Plants">
        <title>Genomes of leafy and leafless Platanthera orchids illuminate the evolution of mycoheterotrophy.</title>
        <authorList>
            <person name="Li M.H."/>
            <person name="Liu K.W."/>
            <person name="Li Z."/>
            <person name="Lu H.C."/>
            <person name="Ye Q.L."/>
            <person name="Zhang D."/>
            <person name="Wang J.Y."/>
            <person name="Li Y.F."/>
            <person name="Zhong Z.M."/>
            <person name="Liu X."/>
            <person name="Yu X."/>
            <person name="Liu D.K."/>
            <person name="Tu X.D."/>
            <person name="Liu B."/>
            <person name="Hao Y."/>
            <person name="Liao X.Y."/>
            <person name="Jiang Y.T."/>
            <person name="Sun W.H."/>
            <person name="Chen J."/>
            <person name="Chen Y.Q."/>
            <person name="Ai Y."/>
            <person name="Zhai J.W."/>
            <person name="Wu S.S."/>
            <person name="Zhou Z."/>
            <person name="Hsiao Y.Y."/>
            <person name="Wu W.L."/>
            <person name="Chen Y.Y."/>
            <person name="Lin Y.F."/>
            <person name="Hsu J.L."/>
            <person name="Li C.Y."/>
            <person name="Wang Z.W."/>
            <person name="Zhao X."/>
            <person name="Zhong W.Y."/>
            <person name="Ma X.K."/>
            <person name="Ma L."/>
            <person name="Huang J."/>
            <person name="Chen G.Z."/>
            <person name="Huang M.Z."/>
            <person name="Huang L."/>
            <person name="Peng D.H."/>
            <person name="Luo Y.B."/>
            <person name="Zou S.Q."/>
            <person name="Chen S.P."/>
            <person name="Lan S."/>
            <person name="Tsai W.C."/>
            <person name="Van de Peer Y."/>
            <person name="Liu Z.J."/>
        </authorList>
    </citation>
    <scope>NUCLEOTIDE SEQUENCE [LARGE SCALE GENOMIC DNA]</scope>
    <source>
        <strain evidence="1">Lor287</strain>
    </source>
</reference>
<sequence length="280" mass="32418">MGIDSGGSWQSMETHCLVEIFAWLGLDDIILSVPFVCKSWLDAARNPLCWRKLDFRQLDILPWGNFSKSFVLCYSLPFFSFTYLLKFTINRSLNSVTEMRFPLKFTSLEDVIIASEKCRHLKSVALPILSQCEEAQIPELVCKWKDLERLELESKPSNFKELVKNISLNCSKFSCFRISRSSFGEEDVLGIIRYLPRLKKFELNNSYLPKEDLLIMINGCEKLERLNAVDCLGFNGDDEEINSRASRIRDFKLEGCKLYSEYDACESEDSGNQFCYDYIL</sequence>
<name>A0AAP0GFR0_9ASPA</name>